<reference evidence="1 2" key="1">
    <citation type="submission" date="2017-01" db="EMBL/GenBank/DDBJ databases">
        <title>Deconstructing symbiosis and pathogenesis requirements using a combined genomic-metabolomic approach.</title>
        <authorList>
            <person name="Tobias N.J."/>
            <person name="Wolff H."/>
            <person name="Djahanschiri B."/>
            <person name="Ebersberger I."/>
            <person name="Bode H.B."/>
        </authorList>
    </citation>
    <scope>NUCLEOTIDE SEQUENCE [LARGE SCALE GENOMIC DNA]</scope>
    <source>
        <strain evidence="1 2">DSM 4764</strain>
    </source>
</reference>
<comment type="caution">
    <text evidence="1">The sequence shown here is derived from an EMBL/GenBank/DDBJ whole genome shotgun (WGS) entry which is preliminary data.</text>
</comment>
<name>A0A1Y2SAH4_9GAMM</name>
<keyword evidence="2" id="KW-1185">Reference proteome</keyword>
<evidence type="ECO:0000313" key="2">
    <source>
        <dbReference type="Proteomes" id="UP000194204"/>
    </source>
</evidence>
<proteinExistence type="predicted"/>
<gene>
    <name evidence="1" type="ORF">Xbed_03638</name>
</gene>
<evidence type="ECO:0000313" key="1">
    <source>
        <dbReference type="EMBL" id="OTA14938.1"/>
    </source>
</evidence>
<dbReference type="STRING" id="40578.Xbed_03638"/>
<dbReference type="Proteomes" id="UP000194204">
    <property type="component" value="Unassembled WGS sequence"/>
</dbReference>
<organism evidence="1 2">
    <name type="scientific">Xenorhabdus beddingii</name>
    <dbReference type="NCBI Taxonomy" id="40578"/>
    <lineage>
        <taxon>Bacteria</taxon>
        <taxon>Pseudomonadati</taxon>
        <taxon>Pseudomonadota</taxon>
        <taxon>Gammaproteobacteria</taxon>
        <taxon>Enterobacterales</taxon>
        <taxon>Morganellaceae</taxon>
        <taxon>Xenorhabdus</taxon>
    </lineage>
</organism>
<dbReference type="AlphaFoldDB" id="A0A1Y2SAH4"/>
<sequence>MLIFSHAENQVSRSLSIRRMVNWTKKEKDSMANAILNILLKCITQGIIKNNEVYSDQPLGSIPNRPNSLRPKVLSQFARLIPDFWAASSNCTFNSGDIRILNCGDCPSPFGLLSRFIVDKWSPIELTLSISGGHLNMVKPIKSTPPNSAINTERGLTTHDNHSIEVAMYQYTFLTRKGKARLSKIHPTCPISIQGVSHV</sequence>
<protein>
    <submittedName>
        <fullName evidence="1">Uncharacterized protein</fullName>
    </submittedName>
</protein>
<dbReference type="EMBL" id="MUBK01000065">
    <property type="protein sequence ID" value="OTA14938.1"/>
    <property type="molecule type" value="Genomic_DNA"/>
</dbReference>
<accession>A0A1Y2SAH4</accession>